<evidence type="ECO:0000313" key="3">
    <source>
        <dbReference type="Proteomes" id="UP000489600"/>
    </source>
</evidence>
<accession>A0A565BBU4</accession>
<evidence type="ECO:0000256" key="1">
    <source>
        <dbReference type="SAM" id="MobiDB-lite"/>
    </source>
</evidence>
<organism evidence="2 3">
    <name type="scientific">Arabis nemorensis</name>
    <dbReference type="NCBI Taxonomy" id="586526"/>
    <lineage>
        <taxon>Eukaryota</taxon>
        <taxon>Viridiplantae</taxon>
        <taxon>Streptophyta</taxon>
        <taxon>Embryophyta</taxon>
        <taxon>Tracheophyta</taxon>
        <taxon>Spermatophyta</taxon>
        <taxon>Magnoliopsida</taxon>
        <taxon>eudicotyledons</taxon>
        <taxon>Gunneridae</taxon>
        <taxon>Pentapetalae</taxon>
        <taxon>rosids</taxon>
        <taxon>malvids</taxon>
        <taxon>Brassicales</taxon>
        <taxon>Brassicaceae</taxon>
        <taxon>Arabideae</taxon>
        <taxon>Arabis</taxon>
    </lineage>
</organism>
<feature type="region of interest" description="Disordered" evidence="1">
    <location>
        <begin position="56"/>
        <end position="87"/>
    </location>
</feature>
<evidence type="ECO:0000313" key="2">
    <source>
        <dbReference type="EMBL" id="VVA99097.1"/>
    </source>
</evidence>
<keyword evidence="3" id="KW-1185">Reference proteome</keyword>
<feature type="region of interest" description="Disordered" evidence="1">
    <location>
        <begin position="1"/>
        <end position="27"/>
    </location>
</feature>
<dbReference type="EMBL" id="CABITT030000003">
    <property type="protein sequence ID" value="VVA99097.1"/>
    <property type="molecule type" value="Genomic_DNA"/>
</dbReference>
<protein>
    <submittedName>
        <fullName evidence="2">Uncharacterized protein</fullName>
    </submittedName>
</protein>
<comment type="caution">
    <text evidence="2">The sequence shown here is derived from an EMBL/GenBank/DDBJ whole genome shotgun (WGS) entry which is preliminary data.</text>
</comment>
<proteinExistence type="predicted"/>
<sequence>MQISDQDKVQFGSQYRDQEESSDRGSKIKSVFDRLVEPMFHREKQALATFSTPALDDSVPKAHHLEDGEYGGDANIGPKTIYESLDPPFHHEAQQLSRDRFVM</sequence>
<feature type="compositionally biased region" description="Basic and acidic residues" evidence="1">
    <location>
        <begin position="16"/>
        <end position="27"/>
    </location>
</feature>
<dbReference type="AlphaFoldDB" id="A0A565BBU4"/>
<reference evidence="2" key="1">
    <citation type="submission" date="2019-07" db="EMBL/GenBank/DDBJ databases">
        <authorList>
            <person name="Dittberner H."/>
        </authorList>
    </citation>
    <scope>NUCLEOTIDE SEQUENCE [LARGE SCALE GENOMIC DNA]</scope>
</reference>
<feature type="compositionally biased region" description="Basic and acidic residues" evidence="1">
    <location>
        <begin position="58"/>
        <end position="67"/>
    </location>
</feature>
<dbReference type="Proteomes" id="UP000489600">
    <property type="component" value="Unassembled WGS sequence"/>
</dbReference>
<gene>
    <name evidence="2" type="ORF">ANE_LOCUS9542</name>
</gene>
<name>A0A565BBU4_9BRAS</name>